<evidence type="ECO:0000256" key="11">
    <source>
        <dbReference type="RuleBase" id="RU366046"/>
    </source>
</evidence>
<evidence type="ECO:0000313" key="14">
    <source>
        <dbReference type="Proteomes" id="UP000824201"/>
    </source>
</evidence>
<evidence type="ECO:0000259" key="12">
    <source>
        <dbReference type="Pfam" id="PF01370"/>
    </source>
</evidence>
<dbReference type="CDD" id="cd05247">
    <property type="entry name" value="UDP_G4E_1_SDR_e"/>
    <property type="match status" value="1"/>
</dbReference>
<dbReference type="GO" id="GO:0003978">
    <property type="term" value="F:UDP-glucose 4-epimerase activity"/>
    <property type="evidence" value="ECO:0007669"/>
    <property type="project" value="UniProtKB-UniRule"/>
</dbReference>
<dbReference type="NCBIfam" id="TIGR01179">
    <property type="entry name" value="galE"/>
    <property type="match status" value="1"/>
</dbReference>
<comment type="subunit">
    <text evidence="11">Homodimer.</text>
</comment>
<keyword evidence="10 11" id="KW-0119">Carbohydrate metabolism</keyword>
<accession>A0A9D1JDY0</accession>
<protein>
    <recommendedName>
        <fullName evidence="6 11">UDP-glucose 4-epimerase</fullName>
        <ecNumber evidence="5 11">5.1.3.2</ecNumber>
    </recommendedName>
</protein>
<reference evidence="13" key="1">
    <citation type="submission" date="2020-10" db="EMBL/GenBank/DDBJ databases">
        <authorList>
            <person name="Gilroy R."/>
        </authorList>
    </citation>
    <scope>NUCLEOTIDE SEQUENCE</scope>
    <source>
        <strain evidence="13">ChiW13-3771</strain>
    </source>
</reference>
<organism evidence="13 14">
    <name type="scientific">Candidatus Fimimorpha faecalis</name>
    <dbReference type="NCBI Taxonomy" id="2840824"/>
    <lineage>
        <taxon>Bacteria</taxon>
        <taxon>Bacillati</taxon>
        <taxon>Bacillota</taxon>
        <taxon>Clostridia</taxon>
        <taxon>Eubacteriales</taxon>
        <taxon>Candidatus Fimimorpha</taxon>
    </lineage>
</organism>
<comment type="catalytic activity">
    <reaction evidence="1 11">
        <text>UDP-alpha-D-glucose = UDP-alpha-D-galactose</text>
        <dbReference type="Rhea" id="RHEA:22168"/>
        <dbReference type="ChEBI" id="CHEBI:58885"/>
        <dbReference type="ChEBI" id="CHEBI:66914"/>
        <dbReference type="EC" id="5.1.3.2"/>
    </reaction>
</comment>
<reference evidence="13" key="2">
    <citation type="journal article" date="2021" name="PeerJ">
        <title>Extensive microbial diversity within the chicken gut microbiome revealed by metagenomics and culture.</title>
        <authorList>
            <person name="Gilroy R."/>
            <person name="Ravi A."/>
            <person name="Getino M."/>
            <person name="Pursley I."/>
            <person name="Horton D.L."/>
            <person name="Alikhan N.F."/>
            <person name="Baker D."/>
            <person name="Gharbi K."/>
            <person name="Hall N."/>
            <person name="Watson M."/>
            <person name="Adriaenssens E.M."/>
            <person name="Foster-Nyarko E."/>
            <person name="Jarju S."/>
            <person name="Secka A."/>
            <person name="Antonio M."/>
            <person name="Oren A."/>
            <person name="Chaudhuri R.R."/>
            <person name="La Ragione R."/>
            <person name="Hildebrand F."/>
            <person name="Pallen M.J."/>
        </authorList>
    </citation>
    <scope>NUCLEOTIDE SEQUENCE</scope>
    <source>
        <strain evidence="13">ChiW13-3771</strain>
    </source>
</reference>
<evidence type="ECO:0000256" key="10">
    <source>
        <dbReference type="ARBA" id="ARBA00023277"/>
    </source>
</evidence>
<evidence type="ECO:0000256" key="6">
    <source>
        <dbReference type="ARBA" id="ARBA00018569"/>
    </source>
</evidence>
<comment type="pathway">
    <text evidence="3 11">Carbohydrate metabolism; galactose metabolism.</text>
</comment>
<keyword evidence="7 11" id="KW-0520">NAD</keyword>
<evidence type="ECO:0000256" key="3">
    <source>
        <dbReference type="ARBA" id="ARBA00004947"/>
    </source>
</evidence>
<comment type="cofactor">
    <cofactor evidence="2 11">
        <name>NAD(+)</name>
        <dbReference type="ChEBI" id="CHEBI:57540"/>
    </cofactor>
</comment>
<dbReference type="EC" id="5.1.3.2" evidence="5 11"/>
<dbReference type="Pfam" id="PF01370">
    <property type="entry name" value="Epimerase"/>
    <property type="match status" value="1"/>
</dbReference>
<comment type="similarity">
    <text evidence="4 11">Belongs to the NAD(P)-dependent epimerase/dehydratase family.</text>
</comment>
<evidence type="ECO:0000313" key="13">
    <source>
        <dbReference type="EMBL" id="HIR88936.1"/>
    </source>
</evidence>
<evidence type="ECO:0000256" key="4">
    <source>
        <dbReference type="ARBA" id="ARBA00007637"/>
    </source>
</evidence>
<evidence type="ECO:0000256" key="1">
    <source>
        <dbReference type="ARBA" id="ARBA00000083"/>
    </source>
</evidence>
<dbReference type="InterPro" id="IPR005886">
    <property type="entry name" value="UDP_G4E"/>
</dbReference>
<dbReference type="EMBL" id="DVHN01000105">
    <property type="protein sequence ID" value="HIR88936.1"/>
    <property type="molecule type" value="Genomic_DNA"/>
</dbReference>
<dbReference type="SUPFAM" id="SSF51735">
    <property type="entry name" value="NAD(P)-binding Rossmann-fold domains"/>
    <property type="match status" value="1"/>
</dbReference>
<gene>
    <name evidence="13" type="primary">galE</name>
    <name evidence="13" type="ORF">IAC96_08315</name>
</gene>
<feature type="domain" description="NAD-dependent epimerase/dehydratase" evidence="12">
    <location>
        <begin position="3"/>
        <end position="251"/>
    </location>
</feature>
<dbReference type="InterPro" id="IPR036291">
    <property type="entry name" value="NAD(P)-bd_dom_sf"/>
</dbReference>
<comment type="caution">
    <text evidence="13">The sequence shown here is derived from an EMBL/GenBank/DDBJ whole genome shotgun (WGS) entry which is preliminary data.</text>
</comment>
<proteinExistence type="inferred from homology"/>
<dbReference type="Gene3D" id="3.40.50.720">
    <property type="entry name" value="NAD(P)-binding Rossmann-like Domain"/>
    <property type="match status" value="1"/>
</dbReference>
<evidence type="ECO:0000256" key="9">
    <source>
        <dbReference type="ARBA" id="ARBA00023235"/>
    </source>
</evidence>
<evidence type="ECO:0000256" key="2">
    <source>
        <dbReference type="ARBA" id="ARBA00001911"/>
    </source>
</evidence>
<sequence length="324" mass="36620">MKVLITGGAGYIGSHCNRYFVSKGVETVVLDDLSDGHEEAVVVGRFVKGDFGDKDLLAQLMKEEKFDAVIHFAAFADVADSVARPSRYYNNNVTKMLTLMDAIVEHGIKYVVFSSSAATFGEPQYIPIDENHPQNPINPYGMTKLIGEKILQDYEKAYGIRYCAFRYFNAAGDSRDSLIGEAHNPEHHIIPLIIRAAQGKTKQLKIFGIDYPTRDGSCLRDYVHVDDLADAHYKGLLYIMKHNCSEDFNLGSDNGFTVLELVHKFEEVTGKKVPYEIAERRQGDPASLVASNKKAIELLKWELKNSDIMRILQDAWNWEQNKRY</sequence>
<dbReference type="GO" id="GO:0033499">
    <property type="term" value="P:galactose catabolic process via UDP-galactose, Leloir pathway"/>
    <property type="evidence" value="ECO:0007669"/>
    <property type="project" value="TreeGrafter"/>
</dbReference>
<dbReference type="AlphaFoldDB" id="A0A9D1JDY0"/>
<dbReference type="PANTHER" id="PTHR43725:SF53">
    <property type="entry name" value="UDP-ARABINOSE 4-EPIMERASE 1"/>
    <property type="match status" value="1"/>
</dbReference>
<name>A0A9D1JDY0_9FIRM</name>
<dbReference type="Proteomes" id="UP000824201">
    <property type="component" value="Unassembled WGS sequence"/>
</dbReference>
<dbReference type="PANTHER" id="PTHR43725">
    <property type="entry name" value="UDP-GLUCOSE 4-EPIMERASE"/>
    <property type="match status" value="1"/>
</dbReference>
<keyword evidence="9 11" id="KW-0413">Isomerase</keyword>
<evidence type="ECO:0000256" key="5">
    <source>
        <dbReference type="ARBA" id="ARBA00013189"/>
    </source>
</evidence>
<dbReference type="InterPro" id="IPR001509">
    <property type="entry name" value="Epimerase_deHydtase"/>
</dbReference>
<dbReference type="Gene3D" id="3.90.25.10">
    <property type="entry name" value="UDP-galactose 4-epimerase, domain 1"/>
    <property type="match status" value="1"/>
</dbReference>
<evidence type="ECO:0000256" key="7">
    <source>
        <dbReference type="ARBA" id="ARBA00023027"/>
    </source>
</evidence>
<keyword evidence="8" id="KW-0299">Galactose metabolism</keyword>
<evidence type="ECO:0000256" key="8">
    <source>
        <dbReference type="ARBA" id="ARBA00023144"/>
    </source>
</evidence>